<dbReference type="InterPro" id="IPR050360">
    <property type="entry name" value="MFS_Sugar_Transporters"/>
</dbReference>
<keyword evidence="15" id="KW-1185">Reference proteome</keyword>
<dbReference type="PANTHER" id="PTHR48022:SF34">
    <property type="entry name" value="MAJOR FACILITATOR SUPERFAMILY (MFS) PROFILE DOMAIN-CONTAINING PROTEIN-RELATED"/>
    <property type="match status" value="1"/>
</dbReference>
<dbReference type="EMBL" id="KQ964253">
    <property type="protein sequence ID" value="KXJ90087.1"/>
    <property type="molecule type" value="Genomic_DNA"/>
</dbReference>
<evidence type="ECO:0000256" key="2">
    <source>
        <dbReference type="ARBA" id="ARBA00010992"/>
    </source>
</evidence>
<keyword evidence="3 10" id="KW-0813">Transport</keyword>
<accession>A0A136IYU4</accession>
<dbReference type="OrthoDB" id="508119at2759"/>
<feature type="transmembrane region" description="Helical" evidence="12">
    <location>
        <begin position="21"/>
        <end position="48"/>
    </location>
</feature>
<dbReference type="GO" id="GO:0016020">
    <property type="term" value="C:membrane"/>
    <property type="evidence" value="ECO:0007669"/>
    <property type="project" value="UniProtKB-SubCell"/>
</dbReference>
<protein>
    <recommendedName>
        <fullName evidence="9">Quinate transporter</fullName>
    </recommendedName>
</protein>
<feature type="transmembrane region" description="Helical" evidence="12">
    <location>
        <begin position="193"/>
        <end position="214"/>
    </location>
</feature>
<feature type="transmembrane region" description="Helical" evidence="12">
    <location>
        <begin position="287"/>
        <end position="305"/>
    </location>
</feature>
<dbReference type="PROSITE" id="PS00216">
    <property type="entry name" value="SUGAR_TRANSPORT_1"/>
    <property type="match status" value="1"/>
</dbReference>
<feature type="transmembrane region" description="Helical" evidence="12">
    <location>
        <begin position="68"/>
        <end position="89"/>
    </location>
</feature>
<evidence type="ECO:0000313" key="15">
    <source>
        <dbReference type="Proteomes" id="UP000070501"/>
    </source>
</evidence>
<feature type="region of interest" description="Disordered" evidence="11">
    <location>
        <begin position="510"/>
        <end position="534"/>
    </location>
</feature>
<keyword evidence="5" id="KW-0672">Quinate metabolism</keyword>
<evidence type="ECO:0000256" key="5">
    <source>
        <dbReference type="ARBA" id="ARBA00022911"/>
    </source>
</evidence>
<feature type="transmembrane region" description="Helical" evidence="12">
    <location>
        <begin position="433"/>
        <end position="457"/>
    </location>
</feature>
<sequence length="534" mass="57816">MRAAKLNIEMGIPAPKEVYNWRVYMLALVSSMGAVMFGYDLGFIGTAMELDSFKRDFGTLHASTAEKSAFAANVVSLLQAGCIVGSLAVSPVADHWGRRTALLFTALFYNIGSAIQTAAHGSTAMMLAGRAIGGVGVGAASMIVPLYVSEAAPPNIRGRLVGIYEVGVSAGTMIGFFINYGLNINLPSTSTQWIISFAVQLIPGGLLMLGLLILPESPRWLARSKGREACTAVLGRLRNIPRDHPFLLEEVHGIFQQLDHELETDSGRGGFLNTIREMAKAGNRKRLASGSLMFIFMQMAGSNAINYYSPAIFKSIGLSGDNTSFFATGIYGVVRFIAILIAMLYVVDRFGRTRTLMAGSAVMAFAMWFIGAYVKIASPSTSASGGDTRHIDAGGYAAVTMIYIYAVGWCFSWAGIPWIYASEIFPLRIRSSCVAVCVAIHWVMNFVIARSVPYMIINIGFGTYFLFAACMTIAIPWIWFFVPETKGLSLEDVDQLFGEPAQPHLFHEEKGAEAGDAKAEQVEEIDGPKGGERV</sequence>
<evidence type="ECO:0000256" key="4">
    <source>
        <dbReference type="ARBA" id="ARBA00022692"/>
    </source>
</evidence>
<dbReference type="Proteomes" id="UP000070501">
    <property type="component" value="Unassembled WGS sequence"/>
</dbReference>
<feature type="transmembrane region" description="Helical" evidence="12">
    <location>
        <begin position="325"/>
        <end position="347"/>
    </location>
</feature>
<dbReference type="PANTHER" id="PTHR48022">
    <property type="entry name" value="PLASTIDIC GLUCOSE TRANSPORTER 4"/>
    <property type="match status" value="1"/>
</dbReference>
<evidence type="ECO:0000256" key="8">
    <source>
        <dbReference type="ARBA" id="ARBA00023180"/>
    </source>
</evidence>
<evidence type="ECO:0000256" key="1">
    <source>
        <dbReference type="ARBA" id="ARBA00004141"/>
    </source>
</evidence>
<comment type="subcellular location">
    <subcellularLocation>
        <location evidence="1">Membrane</location>
        <topology evidence="1">Multi-pass membrane protein</topology>
    </subcellularLocation>
</comment>
<dbReference type="InParanoid" id="A0A136IYU4"/>
<reference evidence="15" key="1">
    <citation type="submission" date="2016-02" db="EMBL/GenBank/DDBJ databases">
        <title>Draft genome sequence of Microdochium bolleyi, a fungal endophyte of beachgrass.</title>
        <authorList>
            <consortium name="DOE Joint Genome Institute"/>
            <person name="David A.S."/>
            <person name="May G."/>
            <person name="Haridas S."/>
            <person name="Lim J."/>
            <person name="Wang M."/>
            <person name="Labutti K."/>
            <person name="Lipzen A."/>
            <person name="Barry K."/>
            <person name="Grigoriev I.V."/>
        </authorList>
    </citation>
    <scope>NUCLEOTIDE SEQUENCE [LARGE SCALE GENOMIC DNA]</scope>
    <source>
        <strain evidence="15">J235TASD1</strain>
    </source>
</reference>
<evidence type="ECO:0000256" key="9">
    <source>
        <dbReference type="ARBA" id="ARBA00043213"/>
    </source>
</evidence>
<evidence type="ECO:0000256" key="11">
    <source>
        <dbReference type="SAM" id="MobiDB-lite"/>
    </source>
</evidence>
<evidence type="ECO:0000259" key="13">
    <source>
        <dbReference type="PROSITE" id="PS50850"/>
    </source>
</evidence>
<name>A0A136IYU4_9PEZI</name>
<dbReference type="NCBIfam" id="TIGR00879">
    <property type="entry name" value="SP"/>
    <property type="match status" value="1"/>
</dbReference>
<keyword evidence="8" id="KW-0325">Glycoprotein</keyword>
<keyword evidence="6 12" id="KW-1133">Transmembrane helix</keyword>
<dbReference type="PROSITE" id="PS00217">
    <property type="entry name" value="SUGAR_TRANSPORT_2"/>
    <property type="match status" value="1"/>
</dbReference>
<dbReference type="PROSITE" id="PS50850">
    <property type="entry name" value="MFS"/>
    <property type="match status" value="1"/>
</dbReference>
<dbReference type="Pfam" id="PF00083">
    <property type="entry name" value="Sugar_tr"/>
    <property type="match status" value="1"/>
</dbReference>
<evidence type="ECO:0000256" key="10">
    <source>
        <dbReference type="RuleBase" id="RU003346"/>
    </source>
</evidence>
<keyword evidence="4 12" id="KW-0812">Transmembrane</keyword>
<feature type="transmembrane region" description="Helical" evidence="12">
    <location>
        <begin position="160"/>
        <end position="181"/>
    </location>
</feature>
<dbReference type="SUPFAM" id="SSF103473">
    <property type="entry name" value="MFS general substrate transporter"/>
    <property type="match status" value="1"/>
</dbReference>
<organism evidence="14 15">
    <name type="scientific">Microdochium bolleyi</name>
    <dbReference type="NCBI Taxonomy" id="196109"/>
    <lineage>
        <taxon>Eukaryota</taxon>
        <taxon>Fungi</taxon>
        <taxon>Dikarya</taxon>
        <taxon>Ascomycota</taxon>
        <taxon>Pezizomycotina</taxon>
        <taxon>Sordariomycetes</taxon>
        <taxon>Xylariomycetidae</taxon>
        <taxon>Xylariales</taxon>
        <taxon>Microdochiaceae</taxon>
        <taxon>Microdochium</taxon>
    </lineage>
</organism>
<feature type="transmembrane region" description="Helical" evidence="12">
    <location>
        <begin position="356"/>
        <end position="376"/>
    </location>
</feature>
<evidence type="ECO:0000313" key="14">
    <source>
        <dbReference type="EMBL" id="KXJ90087.1"/>
    </source>
</evidence>
<dbReference type="GO" id="GO:0005351">
    <property type="term" value="F:carbohydrate:proton symporter activity"/>
    <property type="evidence" value="ECO:0007669"/>
    <property type="project" value="TreeGrafter"/>
</dbReference>
<evidence type="ECO:0000256" key="12">
    <source>
        <dbReference type="SAM" id="Phobius"/>
    </source>
</evidence>
<feature type="transmembrane region" description="Helical" evidence="12">
    <location>
        <begin position="125"/>
        <end position="148"/>
    </location>
</feature>
<evidence type="ECO:0000256" key="6">
    <source>
        <dbReference type="ARBA" id="ARBA00022989"/>
    </source>
</evidence>
<feature type="transmembrane region" description="Helical" evidence="12">
    <location>
        <begin position="463"/>
        <end position="482"/>
    </location>
</feature>
<dbReference type="Gene3D" id="1.20.1250.20">
    <property type="entry name" value="MFS general substrate transporter like domains"/>
    <property type="match status" value="1"/>
</dbReference>
<dbReference type="InterPro" id="IPR005829">
    <property type="entry name" value="Sugar_transporter_CS"/>
</dbReference>
<dbReference type="InterPro" id="IPR003663">
    <property type="entry name" value="Sugar/inositol_transpt"/>
</dbReference>
<dbReference type="InterPro" id="IPR005828">
    <property type="entry name" value="MFS_sugar_transport-like"/>
</dbReference>
<dbReference type="FunFam" id="1.20.1250.20:FF:000026">
    <property type="entry name" value="MFS quinate transporter QutD"/>
    <property type="match status" value="1"/>
</dbReference>
<feature type="domain" description="Major facilitator superfamily (MFS) profile" evidence="13">
    <location>
        <begin position="26"/>
        <end position="486"/>
    </location>
</feature>
<dbReference type="InterPro" id="IPR036259">
    <property type="entry name" value="MFS_trans_sf"/>
</dbReference>
<dbReference type="AlphaFoldDB" id="A0A136IYU4"/>
<comment type="similarity">
    <text evidence="2 10">Belongs to the major facilitator superfamily. Sugar transporter (TC 2.A.1.1) family.</text>
</comment>
<gene>
    <name evidence="14" type="ORF">Micbo1qcDRAFT_227165</name>
</gene>
<feature type="transmembrane region" description="Helical" evidence="12">
    <location>
        <begin position="396"/>
        <end position="421"/>
    </location>
</feature>
<proteinExistence type="inferred from homology"/>
<feature type="transmembrane region" description="Helical" evidence="12">
    <location>
        <begin position="101"/>
        <end position="119"/>
    </location>
</feature>
<keyword evidence="7 12" id="KW-0472">Membrane</keyword>
<evidence type="ECO:0000256" key="7">
    <source>
        <dbReference type="ARBA" id="ARBA00023136"/>
    </source>
</evidence>
<dbReference type="InterPro" id="IPR020846">
    <property type="entry name" value="MFS_dom"/>
</dbReference>
<evidence type="ECO:0000256" key="3">
    <source>
        <dbReference type="ARBA" id="ARBA00022448"/>
    </source>
</evidence>
<dbReference type="PRINTS" id="PR00171">
    <property type="entry name" value="SUGRTRNSPORT"/>
</dbReference>